<keyword evidence="3" id="KW-0614">Plasmid</keyword>
<evidence type="ECO:0000313" key="3">
    <source>
        <dbReference type="EMBL" id="WLQ69185.1"/>
    </source>
</evidence>
<organism evidence="3 4">
    <name type="scientific">Streptomyces glycanivorans</name>
    <dbReference type="NCBI Taxonomy" id="3033808"/>
    <lineage>
        <taxon>Bacteria</taxon>
        <taxon>Bacillati</taxon>
        <taxon>Actinomycetota</taxon>
        <taxon>Actinomycetes</taxon>
        <taxon>Kitasatosporales</taxon>
        <taxon>Streptomycetaceae</taxon>
        <taxon>Streptomyces</taxon>
    </lineage>
</organism>
<feature type="transmembrane region" description="Helical" evidence="2">
    <location>
        <begin position="233"/>
        <end position="251"/>
    </location>
</feature>
<dbReference type="EMBL" id="CP120984">
    <property type="protein sequence ID" value="WLQ69185.1"/>
    <property type="molecule type" value="Genomic_DNA"/>
</dbReference>
<evidence type="ECO:0000313" key="4">
    <source>
        <dbReference type="Proteomes" id="UP001224433"/>
    </source>
</evidence>
<gene>
    <name evidence="3" type="ORF">P8A20_37215</name>
</gene>
<evidence type="ECO:0008006" key="5">
    <source>
        <dbReference type="Google" id="ProtNLM"/>
    </source>
</evidence>
<dbReference type="RefSeq" id="WP_306105261.1">
    <property type="nucleotide sequence ID" value="NZ_CP120984.1"/>
</dbReference>
<geneLocation type="plasmid" evidence="3 4">
    <name>unnamed1</name>
</geneLocation>
<feature type="compositionally biased region" description="Basic and acidic residues" evidence="1">
    <location>
        <begin position="369"/>
        <end position="380"/>
    </location>
</feature>
<feature type="compositionally biased region" description="Pro residues" evidence="1">
    <location>
        <begin position="394"/>
        <end position="404"/>
    </location>
</feature>
<evidence type="ECO:0000256" key="1">
    <source>
        <dbReference type="SAM" id="MobiDB-lite"/>
    </source>
</evidence>
<feature type="transmembrane region" description="Helical" evidence="2">
    <location>
        <begin position="115"/>
        <end position="136"/>
    </location>
</feature>
<feature type="transmembrane region" description="Helical" evidence="2">
    <location>
        <begin position="89"/>
        <end position="109"/>
    </location>
</feature>
<proteinExistence type="predicted"/>
<feature type="compositionally biased region" description="Pro residues" evidence="1">
    <location>
        <begin position="412"/>
        <end position="427"/>
    </location>
</feature>
<feature type="transmembrane region" description="Helical" evidence="2">
    <location>
        <begin position="176"/>
        <end position="197"/>
    </location>
</feature>
<keyword evidence="2" id="KW-1133">Transmembrane helix</keyword>
<feature type="region of interest" description="Disordered" evidence="1">
    <location>
        <begin position="369"/>
        <end position="427"/>
    </location>
</feature>
<sequence length="427" mass="45104">MPDDNPCDQIKGYAREFCDRSLDDGTTAPDGNVIPPGGGVTDTASDLVKDLARGLSETVSELVAPKNLSAPQEAESWMIDPFMWLGEHIAVAILMCVIVVCALTAWQGAPRLKQLGLSTGWTLVAIAAMSSVPGVVKMLNKGVSEAFTAAFNSNEATLFGAIQSHLEKGGDAGNPLAQLLIISALVVCLAFAGLVFLTRQLGILVFVCMSPLVIASLARGGDTTAVRAWMNRLLGLMFCPFALLAISPFIPLTKGSLVLDAVLLLAADALMLRMIFHGVPYIGPRLAGAARSMVESRTTNPMARAVVRAGVPDVYEQENGPRGIRTVPTPGRAVHQDRGVLLAAYGVQQHARPGRLTTASTIKQVQEGAERHAQLTEARRQARVATQPRTGTPQPRPTVPPVPPAGVRAPVAPAPQPAPMPTRPPTP</sequence>
<accession>A0ABY9JN74</accession>
<reference evidence="3 4" key="1">
    <citation type="submission" date="2023-03" db="EMBL/GenBank/DDBJ databases">
        <title>Isolation and description of six Streptomyces strains from soil environments, able to metabolize different microbial glucans.</title>
        <authorList>
            <person name="Widen T."/>
            <person name="Larsbrink J."/>
        </authorList>
    </citation>
    <scope>NUCLEOTIDE SEQUENCE [LARGE SCALE GENOMIC DNA]</scope>
    <source>
        <strain evidence="3 4">Alt3</strain>
        <plasmid evidence="3 4">unnamed1</plasmid>
    </source>
</reference>
<keyword evidence="2" id="KW-0812">Transmembrane</keyword>
<dbReference type="Proteomes" id="UP001224433">
    <property type="component" value="Plasmid unnamed1"/>
</dbReference>
<keyword evidence="4" id="KW-1185">Reference proteome</keyword>
<protein>
    <recommendedName>
        <fullName evidence="5">TrbL/VirB6 plasmid conjugal transfer protein</fullName>
    </recommendedName>
</protein>
<feature type="transmembrane region" description="Helical" evidence="2">
    <location>
        <begin position="257"/>
        <end position="276"/>
    </location>
</feature>
<evidence type="ECO:0000256" key="2">
    <source>
        <dbReference type="SAM" id="Phobius"/>
    </source>
</evidence>
<name>A0ABY9JN74_9ACTN</name>
<feature type="transmembrane region" description="Helical" evidence="2">
    <location>
        <begin position="203"/>
        <end position="221"/>
    </location>
</feature>
<keyword evidence="2" id="KW-0472">Membrane</keyword>